<evidence type="ECO:0000256" key="3">
    <source>
        <dbReference type="ARBA" id="ARBA00022692"/>
    </source>
</evidence>
<feature type="transmembrane region" description="Helical" evidence="6">
    <location>
        <begin position="109"/>
        <end position="129"/>
    </location>
</feature>
<gene>
    <name evidence="7" type="primary">cps2J</name>
    <name evidence="7" type="ORF">St703_05560</name>
</gene>
<feature type="transmembrane region" description="Helical" evidence="6">
    <location>
        <begin position="80"/>
        <end position="103"/>
    </location>
</feature>
<feature type="transmembrane region" description="Helical" evidence="6">
    <location>
        <begin position="354"/>
        <end position="375"/>
    </location>
</feature>
<feature type="transmembrane region" description="Helical" evidence="6">
    <location>
        <begin position="381"/>
        <end position="398"/>
    </location>
</feature>
<dbReference type="PANTHER" id="PTHR30250">
    <property type="entry name" value="PST FAMILY PREDICTED COLANIC ACID TRANSPORTER"/>
    <property type="match status" value="1"/>
</dbReference>
<evidence type="ECO:0000256" key="6">
    <source>
        <dbReference type="SAM" id="Phobius"/>
    </source>
</evidence>
<dbReference type="RefSeq" id="WP_152080217.1">
    <property type="nucleotide sequence ID" value="NZ_AP021853.1"/>
</dbReference>
<feature type="transmembrane region" description="Helical" evidence="6">
    <location>
        <begin position="324"/>
        <end position="347"/>
    </location>
</feature>
<feature type="transmembrane region" description="Helical" evidence="6">
    <location>
        <begin position="418"/>
        <end position="448"/>
    </location>
</feature>
<name>A0A5K7WT43_9BACL</name>
<feature type="transmembrane region" description="Helical" evidence="6">
    <location>
        <begin position="205"/>
        <end position="226"/>
    </location>
</feature>
<dbReference type="GO" id="GO:0005886">
    <property type="term" value="C:plasma membrane"/>
    <property type="evidence" value="ECO:0007669"/>
    <property type="project" value="UniProtKB-SubCell"/>
</dbReference>
<keyword evidence="3 6" id="KW-0812">Transmembrane</keyword>
<evidence type="ECO:0000313" key="7">
    <source>
        <dbReference type="EMBL" id="BBN97851.1"/>
    </source>
</evidence>
<dbReference type="InterPro" id="IPR050833">
    <property type="entry name" value="Poly_Biosynth_Transport"/>
</dbReference>
<feature type="transmembrane region" description="Helical" evidence="6">
    <location>
        <begin position="287"/>
        <end position="312"/>
    </location>
</feature>
<evidence type="ECO:0000256" key="5">
    <source>
        <dbReference type="ARBA" id="ARBA00023136"/>
    </source>
</evidence>
<evidence type="ECO:0000256" key="2">
    <source>
        <dbReference type="ARBA" id="ARBA00022475"/>
    </source>
</evidence>
<protein>
    <submittedName>
        <fullName evidence="7">Uncharacterized protein</fullName>
    </submittedName>
</protein>
<comment type="subcellular location">
    <subcellularLocation>
        <location evidence="1">Cell membrane</location>
        <topology evidence="1">Multi-pass membrane protein</topology>
    </subcellularLocation>
</comment>
<dbReference type="InterPro" id="IPR002797">
    <property type="entry name" value="Polysacc_synth"/>
</dbReference>
<proteinExistence type="predicted"/>
<keyword evidence="5 6" id="KW-0472">Membrane</keyword>
<feature type="transmembrane region" description="Helical" evidence="6">
    <location>
        <begin position="141"/>
        <end position="164"/>
    </location>
</feature>
<evidence type="ECO:0000256" key="4">
    <source>
        <dbReference type="ARBA" id="ARBA00022989"/>
    </source>
</evidence>
<keyword evidence="4 6" id="KW-1133">Transmembrane helix</keyword>
<evidence type="ECO:0000256" key="1">
    <source>
        <dbReference type="ARBA" id="ARBA00004651"/>
    </source>
</evidence>
<reference evidence="7 8" key="1">
    <citation type="submission" date="2019-09" db="EMBL/GenBank/DDBJ databases">
        <title>Complete genome sequence of Sporolactobacillus terrae 70-3.</title>
        <authorList>
            <person name="Tanaka N."/>
            <person name="Shiwa Y."/>
            <person name="Fujita N."/>
            <person name="Tanasupawat S."/>
        </authorList>
    </citation>
    <scope>NUCLEOTIDE SEQUENCE [LARGE SCALE GENOMIC DNA]</scope>
    <source>
        <strain evidence="7 8">70-3</strain>
    </source>
</reference>
<feature type="transmembrane region" description="Helical" evidence="6">
    <location>
        <begin position="170"/>
        <end position="193"/>
    </location>
</feature>
<dbReference type="Proteomes" id="UP000326951">
    <property type="component" value="Chromosome"/>
</dbReference>
<accession>A0A5K7WT43</accession>
<evidence type="ECO:0000313" key="8">
    <source>
        <dbReference type="Proteomes" id="UP000326951"/>
    </source>
</evidence>
<keyword evidence="2" id="KW-1003">Cell membrane</keyword>
<feature type="transmembrane region" description="Helical" evidence="6">
    <location>
        <begin position="47"/>
        <end position="68"/>
    </location>
</feature>
<sequence>MTNRYKKLALNSIIFAIGNLGSKVIALALIPLYTFYLSKQAYGTVDLMTTTISLLLPIFAMSIYDAVLRFVMDKSYDKSTVLNNGLALTLIGAFVALALFPLFMKIFPFANYMIYFYLLLLTKSINTVLLQYIRADGKVKLFASVGIISALVILVGNTVSLVVLNLGLPGYLVSLIIAEVVSLLIMITLGNIIKQISIFKIKMIVLKEMLVYSIPLIPNTLMWWVMGVSDRYIITYFVGISANGLYALANKIPNILSVVNSIFFQAWQMSAIEEADSKSKSEFYSKIFSILATAMFICASIILLFLKLIMHLVVAHEYFESWEYVPFLLLAVIFSSFSGFLGTNYIAAKNTVGVFRTSIIGAVINVSLNFALIPIIGVNGASISTMISFLAIWLIRIYETKKFVQIKINTKQLIPNLLLIFLQIIIIYMNIPIEFLIQLPVFIAMLLVNKREIKLLFSRAFTSIKRKMQRNS</sequence>
<feature type="transmembrane region" description="Helical" evidence="6">
    <location>
        <begin position="232"/>
        <end position="249"/>
    </location>
</feature>
<dbReference type="Pfam" id="PF01943">
    <property type="entry name" value="Polysacc_synt"/>
    <property type="match status" value="1"/>
</dbReference>
<dbReference type="AlphaFoldDB" id="A0A5K7WT43"/>
<dbReference type="EMBL" id="AP021853">
    <property type="protein sequence ID" value="BBN97851.1"/>
    <property type="molecule type" value="Genomic_DNA"/>
</dbReference>
<feature type="transmembrane region" description="Helical" evidence="6">
    <location>
        <begin position="12"/>
        <end position="35"/>
    </location>
</feature>
<organism evidence="7 8">
    <name type="scientific">Sporolactobacillus terrae</name>
    <dbReference type="NCBI Taxonomy" id="269673"/>
    <lineage>
        <taxon>Bacteria</taxon>
        <taxon>Bacillati</taxon>
        <taxon>Bacillota</taxon>
        <taxon>Bacilli</taxon>
        <taxon>Bacillales</taxon>
        <taxon>Sporolactobacillaceae</taxon>
        <taxon>Sporolactobacillus</taxon>
    </lineage>
</organism>
<dbReference type="PANTHER" id="PTHR30250:SF11">
    <property type="entry name" value="O-ANTIGEN TRANSPORTER-RELATED"/>
    <property type="match status" value="1"/>
</dbReference>